<reference evidence="2" key="1">
    <citation type="submission" date="2014-09" db="EMBL/GenBank/DDBJ databases">
        <authorList>
            <person name="Magalhaes I.L.F."/>
            <person name="Oliveira U."/>
            <person name="Santos F.R."/>
            <person name="Vidigal T.H.D.A."/>
            <person name="Brescovit A.D."/>
            <person name="Santos A.J."/>
        </authorList>
    </citation>
    <scope>NUCLEOTIDE SEQUENCE</scope>
    <source>
        <tissue evidence="2">Shoot tissue taken approximately 20 cm above the soil surface</tissue>
    </source>
</reference>
<feature type="transmembrane region" description="Helical" evidence="1">
    <location>
        <begin position="12"/>
        <end position="35"/>
    </location>
</feature>
<keyword evidence="1" id="KW-1133">Transmembrane helix</keyword>
<sequence length="44" mass="4970">MCFFNRPGCCRYNHLLSLATAVALLHTLNLLQYFIPGFLSLPLS</sequence>
<keyword evidence="1" id="KW-0472">Membrane</keyword>
<evidence type="ECO:0000313" key="2">
    <source>
        <dbReference type="EMBL" id="JAD21887.1"/>
    </source>
</evidence>
<name>A0A0A8YFA8_ARUDO</name>
<dbReference type="EMBL" id="GBRH01276008">
    <property type="protein sequence ID" value="JAD21887.1"/>
    <property type="molecule type" value="Transcribed_RNA"/>
</dbReference>
<organism evidence="2">
    <name type="scientific">Arundo donax</name>
    <name type="common">Giant reed</name>
    <name type="synonym">Donax arundinaceus</name>
    <dbReference type="NCBI Taxonomy" id="35708"/>
    <lineage>
        <taxon>Eukaryota</taxon>
        <taxon>Viridiplantae</taxon>
        <taxon>Streptophyta</taxon>
        <taxon>Embryophyta</taxon>
        <taxon>Tracheophyta</taxon>
        <taxon>Spermatophyta</taxon>
        <taxon>Magnoliopsida</taxon>
        <taxon>Liliopsida</taxon>
        <taxon>Poales</taxon>
        <taxon>Poaceae</taxon>
        <taxon>PACMAD clade</taxon>
        <taxon>Arundinoideae</taxon>
        <taxon>Arundineae</taxon>
        <taxon>Arundo</taxon>
    </lineage>
</organism>
<reference evidence="2" key="2">
    <citation type="journal article" date="2015" name="Data Brief">
        <title>Shoot transcriptome of the giant reed, Arundo donax.</title>
        <authorList>
            <person name="Barrero R.A."/>
            <person name="Guerrero F.D."/>
            <person name="Moolhuijzen P."/>
            <person name="Goolsby J.A."/>
            <person name="Tidwell J."/>
            <person name="Bellgard S.E."/>
            <person name="Bellgard M.I."/>
        </authorList>
    </citation>
    <scope>NUCLEOTIDE SEQUENCE</scope>
    <source>
        <tissue evidence="2">Shoot tissue taken approximately 20 cm above the soil surface</tissue>
    </source>
</reference>
<evidence type="ECO:0000256" key="1">
    <source>
        <dbReference type="SAM" id="Phobius"/>
    </source>
</evidence>
<protein>
    <submittedName>
        <fullName evidence="2">Uncharacterized protein</fullName>
    </submittedName>
</protein>
<keyword evidence="1" id="KW-0812">Transmembrane</keyword>
<proteinExistence type="predicted"/>
<accession>A0A0A8YFA8</accession>
<dbReference type="AlphaFoldDB" id="A0A0A8YFA8"/>